<dbReference type="PANTHER" id="PTHR23355:SF9">
    <property type="entry name" value="DIS3-LIKE EXONUCLEASE 2"/>
    <property type="match status" value="1"/>
</dbReference>
<dbReference type="Pfam" id="PF04675">
    <property type="entry name" value="DNA_ligase_A_N"/>
    <property type="match status" value="1"/>
</dbReference>
<dbReference type="GO" id="GO:0006402">
    <property type="term" value="P:mRNA catabolic process"/>
    <property type="evidence" value="ECO:0007669"/>
    <property type="project" value="TreeGrafter"/>
</dbReference>
<evidence type="ECO:0000313" key="9">
    <source>
        <dbReference type="EMBL" id="KGQ07225.1"/>
    </source>
</evidence>
<feature type="region of interest" description="Disordered" evidence="7">
    <location>
        <begin position="1209"/>
        <end position="1241"/>
    </location>
</feature>
<evidence type="ECO:0000256" key="2">
    <source>
        <dbReference type="ARBA" id="ARBA00007572"/>
    </source>
</evidence>
<dbReference type="GO" id="GO:0006281">
    <property type="term" value="P:DNA repair"/>
    <property type="evidence" value="ECO:0007669"/>
    <property type="project" value="InterPro"/>
</dbReference>
<dbReference type="GO" id="GO:1903450">
    <property type="term" value="P:regulation of G1 to G0 transition"/>
    <property type="evidence" value="ECO:0007669"/>
    <property type="project" value="EnsemblFungi"/>
</dbReference>
<proteinExistence type="inferred from homology"/>
<reference evidence="9 10" key="1">
    <citation type="submission" date="2012-10" db="EMBL/GenBank/DDBJ databases">
        <title>Genome sequencing and analysis of entomopathogenic fungi Beauveria bassiana D1-5.</title>
        <authorList>
            <person name="Li Q."/>
            <person name="Wang L."/>
            <person name="Zhang Z."/>
            <person name="Wang Q."/>
            <person name="Ren J."/>
            <person name="Wang M."/>
            <person name="Xu W."/>
            <person name="Wang J."/>
            <person name="Lu Y."/>
            <person name="Du Q."/>
            <person name="Sun Z."/>
        </authorList>
    </citation>
    <scope>NUCLEOTIDE SEQUENCE [LARGE SCALE GENOMIC DNA]</scope>
    <source>
        <strain evidence="9 10">D1-5</strain>
    </source>
</reference>
<feature type="region of interest" description="Disordered" evidence="7">
    <location>
        <begin position="386"/>
        <end position="409"/>
    </location>
</feature>
<dbReference type="Pfam" id="PF17877">
    <property type="entry name" value="Dis3l2_C_term"/>
    <property type="match status" value="1"/>
</dbReference>
<dbReference type="HOGENOM" id="CLU_229318_0_0_1"/>
<keyword evidence="6" id="KW-0175">Coiled coil</keyword>
<feature type="compositionally biased region" description="Basic and acidic residues" evidence="7">
    <location>
        <begin position="619"/>
        <end position="628"/>
    </location>
</feature>
<dbReference type="PANTHER" id="PTHR23355">
    <property type="entry name" value="RIBONUCLEASE"/>
    <property type="match status" value="1"/>
</dbReference>
<dbReference type="GO" id="GO:0000175">
    <property type="term" value="F:3'-5'-RNA exonuclease activity"/>
    <property type="evidence" value="ECO:0007669"/>
    <property type="project" value="TreeGrafter"/>
</dbReference>
<dbReference type="GO" id="GO:0060237">
    <property type="term" value="P:regulation of fungal-type cell wall organization"/>
    <property type="evidence" value="ECO:0007669"/>
    <property type="project" value="EnsemblFungi"/>
</dbReference>
<feature type="compositionally biased region" description="Polar residues" evidence="7">
    <location>
        <begin position="1263"/>
        <end position="1275"/>
    </location>
</feature>
<dbReference type="SUPFAM" id="SSF56091">
    <property type="entry name" value="DNA ligase/mRNA capping enzyme, catalytic domain"/>
    <property type="match status" value="1"/>
</dbReference>
<dbReference type="Gene3D" id="3.30.470.30">
    <property type="entry name" value="DNA ligase/mRNA capping enzyme"/>
    <property type="match status" value="1"/>
</dbReference>
<dbReference type="InterPro" id="IPR012340">
    <property type="entry name" value="NA-bd_OB-fold"/>
</dbReference>
<feature type="compositionally biased region" description="Low complexity" evidence="7">
    <location>
        <begin position="2100"/>
        <end position="2115"/>
    </location>
</feature>
<feature type="compositionally biased region" description="Basic and acidic residues" evidence="7">
    <location>
        <begin position="1212"/>
        <end position="1226"/>
    </location>
</feature>
<feature type="region of interest" description="Disordered" evidence="7">
    <location>
        <begin position="2038"/>
        <end position="2203"/>
    </location>
</feature>
<dbReference type="GO" id="GO:0048027">
    <property type="term" value="F:mRNA 5'-UTR binding"/>
    <property type="evidence" value="ECO:0007669"/>
    <property type="project" value="EnsemblFungi"/>
</dbReference>
<dbReference type="InterPro" id="IPR001900">
    <property type="entry name" value="RNase_II/R"/>
</dbReference>
<feature type="compositionally biased region" description="Low complexity" evidence="7">
    <location>
        <begin position="1"/>
        <end position="17"/>
    </location>
</feature>
<evidence type="ECO:0000259" key="8">
    <source>
        <dbReference type="PROSITE" id="PS50160"/>
    </source>
</evidence>
<evidence type="ECO:0000256" key="6">
    <source>
        <dbReference type="SAM" id="Coils"/>
    </source>
</evidence>
<dbReference type="Gene3D" id="2.40.50.140">
    <property type="entry name" value="Nucleic acid-binding proteins"/>
    <property type="match status" value="2"/>
</dbReference>
<sequence length="2394" mass="263987">MDQQQSQQQQQGQQQGQPAPPPGAGGVHGPAGRRLHIAHRRSPSELTPLMSMFANPGMEQLAIQQQIELLQQQQQQIQATHQQYVNMGMIPPGQPMAPNGAFTPLQSMGNMPQNAFQFPNQIPQTVSMAPPSQPLSHRRNQSALPNMGMGPPPAPSAGASGSAFGNFEAPSGHNRENSSARGGRGGGGGHQRRHSLALADAKKAAEIAQQKRTTTGFQFPGPNAGSDKPDDENKGAQQPSAEGLAPSSALRSGRGGHGRSQSMAVNGRGAAARSNFSLGGDADFQQRRGGGHNRSGSRSFEGNWRTQGQNQEQGGAGQPQGFQPGHRSRGSMNQSVSSIGAFQYNPGNLQLPGQMIMPQMYGQNLNSVQLSQLQALQAAQMGGGQQFQGLQGQQGGQLGGQQQQQQQQRKTLFTPYLPQASLPALLGDGQLVSGILRVNKKNRSDAYVTTQDGLLDADIFICGSKDRNRALEGDLVAIELLDVDEVWSQKREKEEKKKRKDITDTRSNSTNQGNQSSNRADDSGNAEGGIRRRGSLRQRPTQKKNDDVEVEGQSLLLVEEEEINDEQKPLYAGHVVAVIERVAGQMFSGTLGLLRPSSQATKEKQEAERAARDGNSGRNDSRHQEKPKIVWFKPTDKRVPLIAIPTEQAPRDFVEKHQDYADRIFVACIKRWPITSLHPFGTLVEQLGPMGDLKVETDALLRDNNFSSDEFSDAVLRSVGLQDWDLAKEEESSVSARRDFREEQAFTIDFNGGTELGNAVHVKTRSDGKIEIGIHVPDVAHFVKPNSLVDREAKKRGTSVQLVDRFCALLPPKLAGEVCSITPAEERLAVSVVFSVNPHNGSVAEGDAWVGKSIVKSVGKLSLADIDAAASDESSYKNEAVSLQTVKILQAVAQKFREARLGAGGEPIAPLRLFQQLDDENQPVQFNIFDSTESLELVEELMHKANAYIAQRLAEGLPEKALLRRQSPPNPRRLQTFVERMNALGYDVDASGSGALQNSLFKVEDSELRQGMETLVVKSMQRAKYFIAGKTPKQLWQHYCLNLPLYTHFTSPTRRYADIVVHRQLEVVLSEGKIEYTEELESLVKTVEAANTKKESAQNAQEQSVHIEACRKMDKQRQDTNGDLITEGIVVCVYESAFDVLIPEWGFEKRVHCDQLPLKKAEFRKEKRILELYWEKGVPSSAYVPEDERPKAAASQRMTNAMAAAKQAEAAAKARKEREEATRKQTETGTMSTDDVDALFDDDEDNVSDVTEAMAGASLGDRPTQSVPGSPDRTNLDATALQRARSDSRMPVTDAVESRLTNKEKYFKLFKLREEDGEYIQDVTEMTRVPIILKTDLTKSPPTSMPFPFSDVCDLLEQSYRLCQSRKSNNNNDAAVHAWFRRHRAAVDAHDTDMAALLSTLLPEKRTDRVYCIQAPTLERVIGRALMLGSSRMLELATYKRPGAGVDLAECVERILSVTPNAVQEGQDQIVTVEQVDELLHGLAARIRWSAPAIRESSAAMSHESRGDLESMYRRLSARDAKWFTRLVLKDYQPLIFNANLLYRACDPVLPCILQIRDDFTEALAAMSSARGPLLPMAAARGRGKLSTRRVLATVKPKLGVKVGRQQWLKGRSIKHCIDMGSGRMSVETKMDGEYCQIHVYLSSSQKRVQIFSKSGKDSTEDRSKVIPAIERALRLRTSECGFQEACILEGELVVYNDLDNTIMPFHKIRGHVTRRGRYMNTEQDSQPKPYEHLMIVYYDIFLVDDQSLMDVRHSERLKMLQKVVHCERGLAALIQRETIDFRHSLAASALRKAFAKVIVERGEGLVLKPDEPYIVIDEKGRATSCRCIKLKKEYIGAFGDVGDFALVGAGFHAAKAKMYRIPNLKWTHFYIGCLNNKEKVQRWGDKPEFTIVCALELPQSLLQSFLAFGEMTAVARADNTSTKLIVPPGIQCPHARLTVAFANPAVVDLCCFSFDKPGNTGGVWTPRFPAVTKIHTDRDYTSVVTLDELQAMAREAVEKPAAAAAQEEEDSQENLRWIARLEGADPRGVAVDAVSQATATTMPTPSPVKSTMTTTTTTQSTASGSSQESKAPTETSHQSQAVALQTPRAKEAEARREVSVSVISISSSSTASTVCPQKSAMHGSAKRVMATASPEQSFKRRHCTASLGDKSAAPSAPPSRRPLENMNVNVSYGDSQSIDSQDSQATVKLEEPRRLANAQQQDVVIEIPSSDAEDDDDDDGSSQDLSSQSRFLAVVAAPKTTIAAAQQLSGSHHVHCKYVGAKCGFVGKKILLSSPALLHLAELTALLRSHGVDVSRIIPCVETWWRKLGREKQQQQQSRVLLVDSVQQSAETKALVARLDVARKEARREQGDWISVYDWRVLKHVSTAEDAGVEKKYYDGFQDPWRRWYCGLV</sequence>
<feature type="compositionally biased region" description="Low complexity" evidence="7">
    <location>
        <begin position="505"/>
        <end position="518"/>
    </location>
</feature>
<dbReference type="Pfam" id="PF01068">
    <property type="entry name" value="DNA_ligase_A_M"/>
    <property type="match status" value="1"/>
</dbReference>
<feature type="compositionally biased region" description="Basic residues" evidence="7">
    <location>
        <begin position="531"/>
        <end position="542"/>
    </location>
</feature>
<dbReference type="InterPro" id="IPR012308">
    <property type="entry name" value="DNA_ligase_ATP-dep_N"/>
</dbReference>
<dbReference type="PROSITE" id="PS50160">
    <property type="entry name" value="DNA_LIGASE_A3"/>
    <property type="match status" value="1"/>
</dbReference>
<feature type="region of interest" description="Disordered" evidence="7">
    <location>
        <begin position="1254"/>
        <end position="1275"/>
    </location>
</feature>
<evidence type="ECO:0000256" key="7">
    <source>
        <dbReference type="SAM" id="MobiDB-lite"/>
    </source>
</evidence>
<dbReference type="Pfam" id="PF00773">
    <property type="entry name" value="RNB"/>
    <property type="match status" value="1"/>
</dbReference>
<dbReference type="EMBL" id="ANFO01000714">
    <property type="protein sequence ID" value="KGQ07225.1"/>
    <property type="molecule type" value="Genomic_DNA"/>
</dbReference>
<dbReference type="GO" id="GO:0003910">
    <property type="term" value="F:DNA ligase (ATP) activity"/>
    <property type="evidence" value="ECO:0007669"/>
    <property type="project" value="InterPro"/>
</dbReference>
<dbReference type="GO" id="GO:0005524">
    <property type="term" value="F:ATP binding"/>
    <property type="evidence" value="ECO:0007669"/>
    <property type="project" value="UniProtKB-KW"/>
</dbReference>
<dbReference type="GO" id="GO:0000932">
    <property type="term" value="C:P-body"/>
    <property type="evidence" value="ECO:0007669"/>
    <property type="project" value="EnsemblFungi"/>
</dbReference>
<dbReference type="STRING" id="1245745.A0A0A2VM81"/>
<keyword evidence="4" id="KW-0547">Nucleotide-binding</keyword>
<feature type="compositionally biased region" description="Basic and acidic residues" evidence="7">
    <location>
        <begin position="601"/>
        <end position="612"/>
    </location>
</feature>
<feature type="compositionally biased region" description="Low complexity" evidence="7">
    <location>
        <begin position="2175"/>
        <end position="2185"/>
    </location>
</feature>
<dbReference type="InterPro" id="IPR050180">
    <property type="entry name" value="RNR_Ribonuclease"/>
</dbReference>
<protein>
    <submittedName>
        <fullName evidence="9">Protein SSD1</fullName>
    </submittedName>
</protein>
<accession>A0A0A2VM81</accession>
<dbReference type="OrthoDB" id="372421at2759"/>
<dbReference type="GO" id="GO:0008298">
    <property type="term" value="P:intracellular mRNA localization"/>
    <property type="evidence" value="ECO:0007669"/>
    <property type="project" value="EnsemblFungi"/>
</dbReference>
<dbReference type="GO" id="GO:0010494">
    <property type="term" value="C:cytoplasmic stress granule"/>
    <property type="evidence" value="ECO:0007669"/>
    <property type="project" value="EnsemblFungi"/>
</dbReference>
<dbReference type="InterPro" id="IPR041505">
    <property type="entry name" value="Dis3_CSD2"/>
</dbReference>
<gene>
    <name evidence="9" type="ORF">BBAD15_g7446</name>
</gene>
<dbReference type="Gene3D" id="2.40.50.690">
    <property type="match status" value="1"/>
</dbReference>
<feature type="compositionally biased region" description="Low complexity" evidence="7">
    <location>
        <begin position="2041"/>
        <end position="2067"/>
    </location>
</feature>
<comment type="similarity">
    <text evidence="1">Belongs to the RNR ribonuclease family.</text>
</comment>
<dbReference type="FunFam" id="2.40.50.690:FF:000001">
    <property type="entry name" value="Cell wall biogenesis protein"/>
    <property type="match status" value="1"/>
</dbReference>
<dbReference type="FunFam" id="2.40.50.700:FF:000002">
    <property type="entry name" value="Cell wall biogenesis protein"/>
    <property type="match status" value="1"/>
</dbReference>
<dbReference type="FunFam" id="2.40.50.140:FF:000100">
    <property type="entry name" value="Cell wall biogenesis protein phosphatase"/>
    <property type="match status" value="1"/>
</dbReference>
<dbReference type="GO" id="GO:0003677">
    <property type="term" value="F:DNA binding"/>
    <property type="evidence" value="ECO:0007669"/>
    <property type="project" value="InterPro"/>
</dbReference>
<feature type="compositionally biased region" description="Basic and acidic residues" evidence="7">
    <location>
        <begin position="2089"/>
        <end position="2099"/>
    </location>
</feature>
<feature type="compositionally biased region" description="Polar residues" evidence="7">
    <location>
        <begin position="2068"/>
        <end position="2084"/>
    </location>
</feature>
<feature type="coiled-coil region" evidence="6">
    <location>
        <begin position="1073"/>
        <end position="1100"/>
    </location>
</feature>
<comment type="caution">
    <text evidence="9">The sequence shown here is derived from an EMBL/GenBank/DDBJ whole genome shotgun (WGS) entry which is preliminary data.</text>
</comment>
<feature type="compositionally biased region" description="Gly residues" evidence="7">
    <location>
        <begin position="386"/>
        <end position="399"/>
    </location>
</feature>
<evidence type="ECO:0000256" key="1">
    <source>
        <dbReference type="ARBA" id="ARBA00005785"/>
    </source>
</evidence>
<dbReference type="Pfam" id="PF17849">
    <property type="entry name" value="OB_Dis3"/>
    <property type="match status" value="1"/>
</dbReference>
<dbReference type="GO" id="GO:0005634">
    <property type="term" value="C:nucleus"/>
    <property type="evidence" value="ECO:0007669"/>
    <property type="project" value="EnsemblFungi"/>
</dbReference>
<dbReference type="Gene3D" id="2.40.50.700">
    <property type="match status" value="1"/>
</dbReference>
<dbReference type="GO" id="GO:0000900">
    <property type="term" value="F:mRNA regulatory element binding translation repressor activity"/>
    <property type="evidence" value="ECO:0007669"/>
    <property type="project" value="EnsemblFungi"/>
</dbReference>
<dbReference type="Proteomes" id="UP000030106">
    <property type="component" value="Unassembled WGS sequence"/>
</dbReference>
<comment type="similarity">
    <text evidence="2">Belongs to the ATP-dependent DNA ligase family.</text>
</comment>
<dbReference type="InterPro" id="IPR012310">
    <property type="entry name" value="DNA_ligase_ATP-dep_cent"/>
</dbReference>
<evidence type="ECO:0000256" key="4">
    <source>
        <dbReference type="ARBA" id="ARBA00022741"/>
    </source>
</evidence>
<feature type="region of interest" description="Disordered" evidence="7">
    <location>
        <begin position="594"/>
        <end position="628"/>
    </location>
</feature>
<evidence type="ECO:0000313" key="10">
    <source>
        <dbReference type="Proteomes" id="UP000030106"/>
    </source>
</evidence>
<feature type="region of interest" description="Disordered" evidence="7">
    <location>
        <begin position="490"/>
        <end position="550"/>
    </location>
</feature>
<dbReference type="InterPro" id="IPR041093">
    <property type="entry name" value="Dis3l2-like_C"/>
</dbReference>
<dbReference type="GO" id="GO:0003730">
    <property type="term" value="F:mRNA 3'-UTR binding"/>
    <property type="evidence" value="ECO:0007669"/>
    <property type="project" value="EnsemblFungi"/>
</dbReference>
<dbReference type="GO" id="GO:0005935">
    <property type="term" value="C:cellular bud neck"/>
    <property type="evidence" value="ECO:0007669"/>
    <property type="project" value="EnsemblFungi"/>
</dbReference>
<dbReference type="Gene3D" id="1.10.3260.10">
    <property type="entry name" value="DNA ligase, ATP-dependent, N-terminal domain"/>
    <property type="match status" value="1"/>
</dbReference>
<keyword evidence="5" id="KW-0067">ATP-binding</keyword>
<evidence type="ECO:0000256" key="5">
    <source>
        <dbReference type="ARBA" id="ARBA00022840"/>
    </source>
</evidence>
<name>A0A0A2VM81_BEABA</name>
<dbReference type="SMART" id="SM00955">
    <property type="entry name" value="RNB"/>
    <property type="match status" value="1"/>
</dbReference>
<feature type="compositionally biased region" description="Low complexity" evidence="7">
    <location>
        <begin position="307"/>
        <end position="325"/>
    </location>
</feature>
<dbReference type="eggNOG" id="KOG2102">
    <property type="taxonomic scope" value="Eukaryota"/>
</dbReference>
<feature type="region of interest" description="Disordered" evidence="7">
    <location>
        <begin position="1"/>
        <end position="32"/>
    </location>
</feature>
<dbReference type="InterPro" id="IPR036599">
    <property type="entry name" value="DNA_ligase_N_sf"/>
</dbReference>
<evidence type="ECO:0000256" key="3">
    <source>
        <dbReference type="ARBA" id="ARBA00022598"/>
    </source>
</evidence>
<feature type="domain" description="ATP-dependent DNA ligase family profile" evidence="8">
    <location>
        <begin position="1736"/>
        <end position="1896"/>
    </location>
</feature>
<dbReference type="SUPFAM" id="SSF50249">
    <property type="entry name" value="Nucleic acid-binding proteins"/>
    <property type="match status" value="3"/>
</dbReference>
<keyword evidence="3" id="KW-0436">Ligase</keyword>
<dbReference type="GO" id="GO:0006310">
    <property type="term" value="P:DNA recombination"/>
    <property type="evidence" value="ECO:0007669"/>
    <property type="project" value="InterPro"/>
</dbReference>
<feature type="region of interest" description="Disordered" evidence="7">
    <location>
        <begin position="123"/>
        <end position="334"/>
    </location>
</feature>
<organism evidence="9 10">
    <name type="scientific">Beauveria bassiana D1-5</name>
    <dbReference type="NCBI Taxonomy" id="1245745"/>
    <lineage>
        <taxon>Eukaryota</taxon>
        <taxon>Fungi</taxon>
        <taxon>Dikarya</taxon>
        <taxon>Ascomycota</taxon>
        <taxon>Pezizomycotina</taxon>
        <taxon>Sordariomycetes</taxon>
        <taxon>Hypocreomycetidae</taxon>
        <taxon>Hypocreales</taxon>
        <taxon>Cordycipitaceae</taxon>
        <taxon>Beauveria</taxon>
    </lineage>
</organism>